<protein>
    <submittedName>
        <fullName evidence="2">Uncharacterized protein</fullName>
    </submittedName>
</protein>
<sequence length="193" mass="20972">MKRLVAILALVALLVPIVAAQLPARVAAQDIGALAGPRSALPLGFGPSQVSPTTLLDEAHRAQQQNQVRIRQRVIVRVSPAPARARSQMMADLPRRPMRQSFAEVEHGDCVEVNDIIGVQPTTDNRLLMFTRQRQILAASLGESCVARAFYAGFYVERSEDGRLCVARDLLQSRAGASCEVTDFSRLVAVSGQ</sequence>
<dbReference type="AlphaFoldDB" id="A0A418NWY2"/>
<name>A0A418NWY2_9SPHN</name>
<dbReference type="OrthoDB" id="7596012at2"/>
<dbReference type="RefSeq" id="WP_119584394.1">
    <property type="nucleotide sequence ID" value="NZ_CAWODQ010000001.1"/>
</dbReference>
<dbReference type="EMBL" id="QXFL01000001">
    <property type="protein sequence ID" value="RIV89116.1"/>
    <property type="molecule type" value="Genomic_DNA"/>
</dbReference>
<proteinExistence type="predicted"/>
<reference evidence="2 3" key="1">
    <citation type="submission" date="2018-08" db="EMBL/GenBank/DDBJ databases">
        <title>Erythrobacter zhengii sp.nov., a bacterium isolated from deep-sea sediment.</title>
        <authorList>
            <person name="Fang C."/>
            <person name="Wu Y.-H."/>
            <person name="Sun C."/>
            <person name="Wang H."/>
            <person name="Cheng H."/>
            <person name="Meng F.-X."/>
            <person name="Wang C.-S."/>
            <person name="Xu X.-W."/>
        </authorList>
    </citation>
    <scope>NUCLEOTIDE SEQUENCE [LARGE SCALE GENOMIC DNA]</scope>
    <source>
        <strain evidence="2 3">V18</strain>
    </source>
</reference>
<evidence type="ECO:0000313" key="3">
    <source>
        <dbReference type="Proteomes" id="UP000286576"/>
    </source>
</evidence>
<gene>
    <name evidence="2" type="ORF">D2V07_02380</name>
</gene>
<evidence type="ECO:0000256" key="1">
    <source>
        <dbReference type="SAM" id="SignalP"/>
    </source>
</evidence>
<organism evidence="2 3">
    <name type="scientific">Aurantiacibacter zhengii</name>
    <dbReference type="NCBI Taxonomy" id="2307003"/>
    <lineage>
        <taxon>Bacteria</taxon>
        <taxon>Pseudomonadati</taxon>
        <taxon>Pseudomonadota</taxon>
        <taxon>Alphaproteobacteria</taxon>
        <taxon>Sphingomonadales</taxon>
        <taxon>Erythrobacteraceae</taxon>
        <taxon>Aurantiacibacter</taxon>
    </lineage>
</organism>
<evidence type="ECO:0000313" key="2">
    <source>
        <dbReference type="EMBL" id="RIV89116.1"/>
    </source>
</evidence>
<keyword evidence="1" id="KW-0732">Signal</keyword>
<feature type="chain" id="PRO_5018997139" evidence="1">
    <location>
        <begin position="21"/>
        <end position="193"/>
    </location>
</feature>
<keyword evidence="3" id="KW-1185">Reference proteome</keyword>
<feature type="signal peptide" evidence="1">
    <location>
        <begin position="1"/>
        <end position="20"/>
    </location>
</feature>
<comment type="caution">
    <text evidence="2">The sequence shown here is derived from an EMBL/GenBank/DDBJ whole genome shotgun (WGS) entry which is preliminary data.</text>
</comment>
<accession>A0A418NWY2</accession>
<dbReference type="Proteomes" id="UP000286576">
    <property type="component" value="Unassembled WGS sequence"/>
</dbReference>